<comment type="similarity">
    <text evidence="2">Belongs to the glycosyl hydrolase 20 family.</text>
</comment>
<dbReference type="InterPro" id="IPR008965">
    <property type="entry name" value="CBM2/CBM3_carb-bd_dom_sf"/>
</dbReference>
<accession>A0ABQ9FIJ6</accession>
<organism evidence="9 10">
    <name type="scientific">Tegillarca granosa</name>
    <name type="common">Malaysian cockle</name>
    <name type="synonym">Anadara granosa</name>
    <dbReference type="NCBI Taxonomy" id="220873"/>
    <lineage>
        <taxon>Eukaryota</taxon>
        <taxon>Metazoa</taxon>
        <taxon>Spiralia</taxon>
        <taxon>Lophotrochozoa</taxon>
        <taxon>Mollusca</taxon>
        <taxon>Bivalvia</taxon>
        <taxon>Autobranchia</taxon>
        <taxon>Pteriomorphia</taxon>
        <taxon>Arcoida</taxon>
        <taxon>Arcoidea</taxon>
        <taxon>Arcidae</taxon>
        <taxon>Tegillarca</taxon>
    </lineage>
</organism>
<sequence>MRLKGFAIRLLPVFGFILLQNAVSFAQKVNLQQLGKDLGISYTVVEHPATPAFDYVGRIAITNGGKSTIPANGWAIYFCHKSIIEPVAYSFVQKRYPSGFVLRGRAFILQHIKGCMFELKPNVGRNSSYSPIKPGETVEIPFMADQTAISKYDMYPNWYVADGNNNTAIIESTRSEDMDFVAPFTTLTSTMRSPADMLPLTPWSRFIEPEVPAPTPMYDCVVPTPKAAYENKKKRLKIGGRRCHDMSEKTCLFTQLGSEPQAAAQYYTAADYQEIVREAGKRFIEIVPSINMAGKARAAIVAMEQHSHAMNQPHHRLQDPNLASYFAPDHLNYAHIAAYENPQVPFDPRFVPSRYPNTGINPCLPFTLEFFETVLKTIQDYHTRAGEPLKKIDIGGEDTTYGAWYASSQACQGKIRRMNRTDEIDKEIYLKVLYTTDIENVTASHGVALGGLDDFYIAFPSNLDVERTGPRIVQSPDDYFSFDHANEPNANDLGLQAKISTQNIRKEDQLFRLLFPRLVIFAERAWHKAPWEDSYKPPAAFSPQLQQMQNTAAMDIEYKAIGLQLEAEILAREVQASNQVRGVGTNSLGSAGNPITNQNTLPGR</sequence>
<feature type="chain" id="PRO_5045677497" description="beta-N-acetylhexosaminidase" evidence="7">
    <location>
        <begin position="27"/>
        <end position="604"/>
    </location>
</feature>
<evidence type="ECO:0000256" key="6">
    <source>
        <dbReference type="SAM" id="MobiDB-lite"/>
    </source>
</evidence>
<comment type="catalytic activity">
    <reaction evidence="1">
        <text>Hydrolysis of terminal non-reducing N-acetyl-D-hexosamine residues in N-acetyl-beta-D-hexosaminides.</text>
        <dbReference type="EC" id="3.2.1.52"/>
    </reaction>
</comment>
<evidence type="ECO:0000256" key="1">
    <source>
        <dbReference type="ARBA" id="ARBA00001231"/>
    </source>
</evidence>
<dbReference type="Gene3D" id="3.20.20.80">
    <property type="entry name" value="Glycosidases"/>
    <property type="match status" value="1"/>
</dbReference>
<keyword evidence="10" id="KW-1185">Reference proteome</keyword>
<keyword evidence="4" id="KW-0378">Hydrolase</keyword>
<dbReference type="SUPFAM" id="SSF49384">
    <property type="entry name" value="Carbohydrate-binding domain"/>
    <property type="match status" value="1"/>
</dbReference>
<comment type="caution">
    <text evidence="9">The sequence shown here is derived from an EMBL/GenBank/DDBJ whole genome shotgun (WGS) entry which is preliminary data.</text>
</comment>
<protein>
    <recommendedName>
        <fullName evidence="3">beta-N-acetylhexosaminidase</fullName>
        <ecNumber evidence="3">3.2.1.52</ecNumber>
    </recommendedName>
    <alternativeName>
        <fullName evidence="5">N-acetyl-beta-glucosaminidase</fullName>
    </alternativeName>
</protein>
<dbReference type="Proteomes" id="UP001217089">
    <property type="component" value="Unassembled WGS sequence"/>
</dbReference>
<feature type="region of interest" description="Disordered" evidence="6">
    <location>
        <begin position="582"/>
        <end position="604"/>
    </location>
</feature>
<evidence type="ECO:0000256" key="2">
    <source>
        <dbReference type="ARBA" id="ARBA00006285"/>
    </source>
</evidence>
<feature type="signal peptide" evidence="7">
    <location>
        <begin position="1"/>
        <end position="26"/>
    </location>
</feature>
<reference evidence="9 10" key="1">
    <citation type="submission" date="2022-12" db="EMBL/GenBank/DDBJ databases">
        <title>Chromosome-level genome of Tegillarca granosa.</title>
        <authorList>
            <person name="Kim J."/>
        </authorList>
    </citation>
    <scope>NUCLEOTIDE SEQUENCE [LARGE SCALE GENOMIC DNA]</scope>
    <source>
        <strain evidence="9">Teg-2019</strain>
        <tissue evidence="9">Adductor muscle</tissue>
    </source>
</reference>
<evidence type="ECO:0000256" key="4">
    <source>
        <dbReference type="ARBA" id="ARBA00022801"/>
    </source>
</evidence>
<keyword evidence="7" id="KW-0732">Signal</keyword>
<dbReference type="EMBL" id="JARBDR010000328">
    <property type="protein sequence ID" value="KAJ8316001.1"/>
    <property type="molecule type" value="Genomic_DNA"/>
</dbReference>
<dbReference type="EC" id="3.2.1.52" evidence="3"/>
<dbReference type="Pfam" id="PF00728">
    <property type="entry name" value="Glyco_hydro_20"/>
    <property type="match status" value="1"/>
</dbReference>
<name>A0ABQ9FIJ6_TEGGR</name>
<dbReference type="Pfam" id="PF03173">
    <property type="entry name" value="CHB_HEX"/>
    <property type="match status" value="1"/>
</dbReference>
<evidence type="ECO:0000256" key="5">
    <source>
        <dbReference type="ARBA" id="ARBA00033000"/>
    </source>
</evidence>
<dbReference type="PANTHER" id="PTHR22600">
    <property type="entry name" value="BETA-HEXOSAMINIDASE"/>
    <property type="match status" value="1"/>
</dbReference>
<proteinExistence type="inferred from homology"/>
<dbReference type="InterPro" id="IPR015883">
    <property type="entry name" value="Glyco_hydro_20_cat"/>
</dbReference>
<dbReference type="InterPro" id="IPR025705">
    <property type="entry name" value="Beta_hexosaminidase_sua/sub"/>
</dbReference>
<evidence type="ECO:0000313" key="10">
    <source>
        <dbReference type="Proteomes" id="UP001217089"/>
    </source>
</evidence>
<dbReference type="SMART" id="SM01081">
    <property type="entry name" value="CHB_HEX"/>
    <property type="match status" value="1"/>
</dbReference>
<dbReference type="Gene3D" id="2.60.40.290">
    <property type="match status" value="1"/>
</dbReference>
<evidence type="ECO:0000313" key="9">
    <source>
        <dbReference type="EMBL" id="KAJ8316001.1"/>
    </source>
</evidence>
<dbReference type="PANTHER" id="PTHR22600:SF57">
    <property type="entry name" value="BETA-N-ACETYLHEXOSAMINIDASE"/>
    <property type="match status" value="1"/>
</dbReference>
<evidence type="ECO:0000256" key="3">
    <source>
        <dbReference type="ARBA" id="ARBA00012663"/>
    </source>
</evidence>
<dbReference type="InterPro" id="IPR012291">
    <property type="entry name" value="CBM2_carb-bd_dom_sf"/>
</dbReference>
<dbReference type="InterPro" id="IPR017853">
    <property type="entry name" value="GH"/>
</dbReference>
<gene>
    <name evidence="9" type="ORF">KUTeg_006015</name>
</gene>
<dbReference type="SUPFAM" id="SSF51445">
    <property type="entry name" value="(Trans)glycosidases"/>
    <property type="match status" value="1"/>
</dbReference>
<evidence type="ECO:0000259" key="8">
    <source>
        <dbReference type="SMART" id="SM01081"/>
    </source>
</evidence>
<feature type="domain" description="Chitobiase/beta-hexosaminidases N-terminal" evidence="8">
    <location>
        <begin position="36"/>
        <end position="204"/>
    </location>
</feature>
<evidence type="ECO:0000256" key="7">
    <source>
        <dbReference type="SAM" id="SignalP"/>
    </source>
</evidence>
<dbReference type="InterPro" id="IPR004866">
    <property type="entry name" value="CHB/HEX_N_dom"/>
</dbReference>